<dbReference type="OrthoDB" id="4095657at2"/>
<evidence type="ECO:0000256" key="1">
    <source>
        <dbReference type="ARBA" id="ARBA00022679"/>
    </source>
</evidence>
<dbReference type="PANTHER" id="PTHR43877:SF2">
    <property type="entry name" value="AMINOALKYLPHOSPHONATE N-ACETYLTRANSFERASE-RELATED"/>
    <property type="match status" value="1"/>
</dbReference>
<gene>
    <name evidence="4" type="ORF">SAMN04489717_3121</name>
</gene>
<dbReference type="RefSeq" id="WP_092654393.1">
    <property type="nucleotide sequence ID" value="NZ_LT629732.1"/>
</dbReference>
<keyword evidence="1 4" id="KW-0808">Transferase</keyword>
<dbReference type="PANTHER" id="PTHR43877">
    <property type="entry name" value="AMINOALKYLPHOSPHONATE N-ACETYLTRANSFERASE-RELATED-RELATED"/>
    <property type="match status" value="1"/>
</dbReference>
<dbReference type="Gene3D" id="3.40.630.30">
    <property type="match status" value="1"/>
</dbReference>
<accession>A0A1H1TA28</accession>
<reference evidence="4 5" key="1">
    <citation type="submission" date="2016-10" db="EMBL/GenBank/DDBJ databases">
        <authorList>
            <person name="de Groot N.N."/>
        </authorList>
    </citation>
    <scope>NUCLEOTIDE SEQUENCE [LARGE SCALE GENOMIC DNA]</scope>
    <source>
        <strain evidence="4 5">DSM 22024</strain>
    </source>
</reference>
<feature type="domain" description="N-acetyltransferase" evidence="3">
    <location>
        <begin position="9"/>
        <end position="178"/>
    </location>
</feature>
<organism evidence="4 5">
    <name type="scientific">Actinopolymorpha singaporensis</name>
    <dbReference type="NCBI Taxonomy" id="117157"/>
    <lineage>
        <taxon>Bacteria</taxon>
        <taxon>Bacillati</taxon>
        <taxon>Actinomycetota</taxon>
        <taxon>Actinomycetes</taxon>
        <taxon>Propionibacteriales</taxon>
        <taxon>Actinopolymorphaceae</taxon>
        <taxon>Actinopolymorpha</taxon>
    </lineage>
</organism>
<keyword evidence="2" id="KW-0012">Acyltransferase</keyword>
<evidence type="ECO:0000313" key="5">
    <source>
        <dbReference type="Proteomes" id="UP000198983"/>
    </source>
</evidence>
<dbReference type="InterPro" id="IPR000182">
    <property type="entry name" value="GNAT_dom"/>
</dbReference>
<evidence type="ECO:0000259" key="3">
    <source>
        <dbReference type="PROSITE" id="PS51186"/>
    </source>
</evidence>
<dbReference type="InterPro" id="IPR050832">
    <property type="entry name" value="Bact_Acetyltransf"/>
</dbReference>
<dbReference type="PROSITE" id="PS51186">
    <property type="entry name" value="GNAT"/>
    <property type="match status" value="1"/>
</dbReference>
<dbReference type="InterPro" id="IPR016181">
    <property type="entry name" value="Acyl_CoA_acyltransferase"/>
</dbReference>
<evidence type="ECO:0000256" key="2">
    <source>
        <dbReference type="ARBA" id="ARBA00023315"/>
    </source>
</evidence>
<dbReference type="Pfam" id="PF00583">
    <property type="entry name" value="Acetyltransf_1"/>
    <property type="match status" value="1"/>
</dbReference>
<dbReference type="EMBL" id="LT629732">
    <property type="protein sequence ID" value="SDS57145.1"/>
    <property type="molecule type" value="Genomic_DNA"/>
</dbReference>
<evidence type="ECO:0000313" key="4">
    <source>
        <dbReference type="EMBL" id="SDS57145.1"/>
    </source>
</evidence>
<name>A0A1H1TA28_9ACTN</name>
<dbReference type="STRING" id="117157.SAMN04489717_3121"/>
<sequence length="187" mass="21129">MTSTSEQLPLLRQASAEDLPVVFALLNDAAEWLASRGIDQWPAKFERDNEWRAQRIEKYVANGYVYIASDDRGYVATVTISPHADPDFAGGWPDGPDNALYVYRMATMRRAAGQGLGERMLAWAGDRAARSGRPWLRLDVHRDNHELQRYYERLGFIRVATVVKPPRGSGALYQRPARIEPVTLVVE</sequence>
<protein>
    <submittedName>
        <fullName evidence="4">Acetyltransferase (GNAT) family protein</fullName>
    </submittedName>
</protein>
<dbReference type="Proteomes" id="UP000198983">
    <property type="component" value="Chromosome I"/>
</dbReference>
<dbReference type="GO" id="GO:0016747">
    <property type="term" value="F:acyltransferase activity, transferring groups other than amino-acyl groups"/>
    <property type="evidence" value="ECO:0007669"/>
    <property type="project" value="InterPro"/>
</dbReference>
<dbReference type="AlphaFoldDB" id="A0A1H1TA28"/>
<dbReference type="SUPFAM" id="SSF55729">
    <property type="entry name" value="Acyl-CoA N-acyltransferases (Nat)"/>
    <property type="match status" value="1"/>
</dbReference>
<keyword evidence="5" id="KW-1185">Reference proteome</keyword>
<proteinExistence type="predicted"/>